<name>A0A1X0XSP8_9BACT</name>
<dbReference type="CDD" id="cd03467">
    <property type="entry name" value="Rieske"/>
    <property type="match status" value="1"/>
</dbReference>
<evidence type="ECO:0000256" key="5">
    <source>
        <dbReference type="ARBA" id="ARBA00023157"/>
    </source>
</evidence>
<evidence type="ECO:0000256" key="2">
    <source>
        <dbReference type="ARBA" id="ARBA00022723"/>
    </source>
</evidence>
<dbReference type="PANTHER" id="PTHR10134">
    <property type="entry name" value="CYTOCHROME B-C1 COMPLEX SUBUNIT RIESKE, MITOCHONDRIAL"/>
    <property type="match status" value="1"/>
</dbReference>
<dbReference type="PROSITE" id="PS51318">
    <property type="entry name" value="TAT"/>
    <property type="match status" value="1"/>
</dbReference>
<evidence type="ECO:0000313" key="9">
    <source>
        <dbReference type="Proteomes" id="UP000193136"/>
    </source>
</evidence>
<evidence type="ECO:0000256" key="6">
    <source>
        <dbReference type="ARBA" id="ARBA00034078"/>
    </source>
</evidence>
<dbReference type="Gene3D" id="1.20.5.700">
    <property type="entry name" value="Single helix bin"/>
    <property type="match status" value="1"/>
</dbReference>
<dbReference type="InterPro" id="IPR017941">
    <property type="entry name" value="Rieske_2Fe-2S"/>
</dbReference>
<dbReference type="InterPro" id="IPR005805">
    <property type="entry name" value="Rieske_Fe-S_prot_C"/>
</dbReference>
<keyword evidence="3" id="KW-0408">Iron</keyword>
<dbReference type="Gene3D" id="2.102.10.10">
    <property type="entry name" value="Rieske [2Fe-2S] iron-sulphur domain"/>
    <property type="match status" value="1"/>
</dbReference>
<gene>
    <name evidence="8" type="ORF">B5V00_14710</name>
</gene>
<dbReference type="GO" id="GO:0046872">
    <property type="term" value="F:metal ion binding"/>
    <property type="evidence" value="ECO:0007669"/>
    <property type="project" value="UniProtKB-KW"/>
</dbReference>
<dbReference type="InterPro" id="IPR036922">
    <property type="entry name" value="Rieske_2Fe-2S_sf"/>
</dbReference>
<evidence type="ECO:0000259" key="7">
    <source>
        <dbReference type="PROSITE" id="PS51296"/>
    </source>
</evidence>
<keyword evidence="2" id="KW-0479">Metal-binding</keyword>
<evidence type="ECO:0000256" key="4">
    <source>
        <dbReference type="ARBA" id="ARBA00023014"/>
    </source>
</evidence>
<dbReference type="InterPro" id="IPR006311">
    <property type="entry name" value="TAT_signal"/>
</dbReference>
<dbReference type="EMBL" id="NAAD01000024">
    <property type="protein sequence ID" value="ORJ55904.1"/>
    <property type="molecule type" value="Genomic_DNA"/>
</dbReference>
<dbReference type="STRING" id="1969733.B5V00_14710"/>
<comment type="cofactor">
    <cofactor evidence="6">
        <name>[2Fe-2S] cluster</name>
        <dbReference type="ChEBI" id="CHEBI:190135"/>
    </cofactor>
</comment>
<comment type="caution">
    <text evidence="8">The sequence shown here is derived from an EMBL/GenBank/DDBJ whole genome shotgun (WGS) entry which is preliminary data.</text>
</comment>
<dbReference type="RefSeq" id="WP_085011579.1">
    <property type="nucleotide sequence ID" value="NZ_NAAD01000024.1"/>
</dbReference>
<dbReference type="PRINTS" id="PR00162">
    <property type="entry name" value="RIESKE"/>
</dbReference>
<dbReference type="AlphaFoldDB" id="A0A1X0XSP8"/>
<evidence type="ECO:0000313" key="8">
    <source>
        <dbReference type="EMBL" id="ORJ55904.1"/>
    </source>
</evidence>
<keyword evidence="4" id="KW-0411">Iron-sulfur</keyword>
<dbReference type="PROSITE" id="PS51296">
    <property type="entry name" value="RIESKE"/>
    <property type="match status" value="1"/>
</dbReference>
<dbReference type="SUPFAM" id="SSF50022">
    <property type="entry name" value="ISP domain"/>
    <property type="match status" value="1"/>
</dbReference>
<organism evidence="8 9">
    <name type="scientific">Geothermobacter hydrogeniphilus</name>
    <dbReference type="NCBI Taxonomy" id="1969733"/>
    <lineage>
        <taxon>Bacteria</taxon>
        <taxon>Pseudomonadati</taxon>
        <taxon>Thermodesulfobacteriota</taxon>
        <taxon>Desulfuromonadia</taxon>
        <taxon>Desulfuromonadales</taxon>
        <taxon>Geothermobacteraceae</taxon>
        <taxon>Geothermobacter</taxon>
    </lineage>
</organism>
<protein>
    <submittedName>
        <fullName evidence="8">Cytochrome B6</fullName>
    </submittedName>
</protein>
<dbReference type="GO" id="GO:0016020">
    <property type="term" value="C:membrane"/>
    <property type="evidence" value="ECO:0007669"/>
    <property type="project" value="InterPro"/>
</dbReference>
<keyword evidence="1" id="KW-0001">2Fe-2S</keyword>
<dbReference type="GO" id="GO:0051537">
    <property type="term" value="F:2 iron, 2 sulfur cluster binding"/>
    <property type="evidence" value="ECO:0007669"/>
    <property type="project" value="UniProtKB-KW"/>
</dbReference>
<dbReference type="OrthoDB" id="9767869at2"/>
<dbReference type="Pfam" id="PF00355">
    <property type="entry name" value="Rieske"/>
    <property type="match status" value="1"/>
</dbReference>
<reference evidence="8 9" key="1">
    <citation type="submission" date="2017-03" db="EMBL/GenBank/DDBJ databases">
        <title>Genome sequence of Geothermobacter sp. EPR-M, Deep-Sea Iron Reducer.</title>
        <authorList>
            <person name="Tully B."/>
            <person name="Savalia P."/>
            <person name="Abuyen K."/>
            <person name="Baughan C."/>
            <person name="Romero E."/>
            <person name="Ronkowski C."/>
            <person name="Torres B."/>
            <person name="Tremblay J."/>
            <person name="Trujillo A."/>
            <person name="Tyler M."/>
            <person name="Perez-Rodriguez I."/>
            <person name="Amend J."/>
        </authorList>
    </citation>
    <scope>NUCLEOTIDE SEQUENCE [LARGE SCALE GENOMIC DNA]</scope>
    <source>
        <strain evidence="8 9">EPR-M</strain>
    </source>
</reference>
<sequence length="144" mass="15392">MPQNELPSSQRRTFLTVLLAGLGTALAAMAAWPLLRYLSPRDRGDADAKVTLARDKVPVGGAKFIDFRGRPAVVLQPKPGEFVALTAVCTHLGCIVKWVNAKQEFLCPCHGGRFSSSGQVLGGPPPKPLESFNVKLDGDKLVIG</sequence>
<feature type="domain" description="Rieske" evidence="7">
    <location>
        <begin position="49"/>
        <end position="143"/>
    </location>
</feature>
<evidence type="ECO:0000256" key="3">
    <source>
        <dbReference type="ARBA" id="ARBA00023004"/>
    </source>
</evidence>
<accession>A0A1X0XSP8</accession>
<dbReference type="InterPro" id="IPR014349">
    <property type="entry name" value="Rieske_Fe-S_prot"/>
</dbReference>
<evidence type="ECO:0000256" key="1">
    <source>
        <dbReference type="ARBA" id="ARBA00022714"/>
    </source>
</evidence>
<proteinExistence type="predicted"/>
<dbReference type="Proteomes" id="UP000193136">
    <property type="component" value="Unassembled WGS sequence"/>
</dbReference>
<keyword evidence="9" id="KW-1185">Reference proteome</keyword>
<keyword evidence="5" id="KW-1015">Disulfide bond</keyword>